<dbReference type="NCBIfam" id="TIGR00002">
    <property type="entry name" value="S16"/>
    <property type="match status" value="1"/>
</dbReference>
<dbReference type="Proteomes" id="UP000228568">
    <property type="component" value="Unassembled WGS sequence"/>
</dbReference>
<dbReference type="GO" id="GO:0006412">
    <property type="term" value="P:translation"/>
    <property type="evidence" value="ECO:0007669"/>
    <property type="project" value="UniProtKB-UniRule"/>
</dbReference>
<organism evidence="5 6">
    <name type="scientific">Candidatus Magasanikbacteria bacterium CG_4_10_14_0_2_um_filter_37_12</name>
    <dbReference type="NCBI Taxonomy" id="1974637"/>
    <lineage>
        <taxon>Bacteria</taxon>
        <taxon>Candidatus Magasanikiibacteriota</taxon>
    </lineage>
</organism>
<name>A0A2M7V9C3_9BACT</name>
<evidence type="ECO:0000256" key="4">
    <source>
        <dbReference type="SAM" id="MobiDB-lite"/>
    </source>
</evidence>
<dbReference type="GO" id="GO:0015935">
    <property type="term" value="C:small ribosomal subunit"/>
    <property type="evidence" value="ECO:0007669"/>
    <property type="project" value="TreeGrafter"/>
</dbReference>
<dbReference type="GO" id="GO:0005737">
    <property type="term" value="C:cytoplasm"/>
    <property type="evidence" value="ECO:0007669"/>
    <property type="project" value="UniProtKB-ARBA"/>
</dbReference>
<dbReference type="Pfam" id="PF00886">
    <property type="entry name" value="Ribosomal_S16"/>
    <property type="match status" value="1"/>
</dbReference>
<gene>
    <name evidence="3 5" type="primary">rpsP</name>
    <name evidence="5" type="ORF">COX81_00880</name>
</gene>
<evidence type="ECO:0000256" key="1">
    <source>
        <dbReference type="ARBA" id="ARBA00022980"/>
    </source>
</evidence>
<feature type="compositionally biased region" description="Basic and acidic residues" evidence="4">
    <location>
        <begin position="169"/>
        <end position="182"/>
    </location>
</feature>
<evidence type="ECO:0000256" key="2">
    <source>
        <dbReference type="ARBA" id="ARBA00023274"/>
    </source>
</evidence>
<accession>A0A2M7V9C3</accession>
<evidence type="ECO:0000313" key="5">
    <source>
        <dbReference type="EMBL" id="PIZ95407.1"/>
    </source>
</evidence>
<keyword evidence="1 3" id="KW-0689">Ribosomal protein</keyword>
<evidence type="ECO:0000256" key="3">
    <source>
        <dbReference type="HAMAP-Rule" id="MF_00385"/>
    </source>
</evidence>
<dbReference type="PANTHER" id="PTHR12919:SF20">
    <property type="entry name" value="SMALL RIBOSOMAL SUBUNIT PROTEIN BS16M"/>
    <property type="match status" value="1"/>
</dbReference>
<sequence>MLMIRLQRLGRKKSPSYRLVVSEKARDPQAKSLEILGHYNPVAIPKIVELKEDRIKFWLAQGAQLSESVNNLFVNAGIVTGAKLKSVAISNKRQAKIDKIKAEKVVKEKKVAEVLEPAKEQEVVVDEKAPAEELAVPTTEEKFIDVVEDLKDEVAPVEEEKEPEAETPAEEKPVEVSEEKNQ</sequence>
<reference evidence="6" key="1">
    <citation type="submission" date="2017-09" db="EMBL/GenBank/DDBJ databases">
        <title>Depth-based differentiation of microbial function through sediment-hosted aquifers and enrichment of novel symbionts in the deep terrestrial subsurface.</title>
        <authorList>
            <person name="Probst A.J."/>
            <person name="Ladd B."/>
            <person name="Jarett J.K."/>
            <person name="Geller-Mcgrath D.E."/>
            <person name="Sieber C.M.K."/>
            <person name="Emerson J.B."/>
            <person name="Anantharaman K."/>
            <person name="Thomas B.C."/>
            <person name="Malmstrom R."/>
            <person name="Stieglmeier M."/>
            <person name="Klingl A."/>
            <person name="Woyke T."/>
            <person name="Ryan C.M."/>
            <person name="Banfield J.F."/>
        </authorList>
    </citation>
    <scope>NUCLEOTIDE SEQUENCE [LARGE SCALE GENOMIC DNA]</scope>
</reference>
<keyword evidence="2 3" id="KW-0687">Ribonucleoprotein</keyword>
<comment type="similarity">
    <text evidence="3">Belongs to the bacterial ribosomal protein bS16 family.</text>
</comment>
<dbReference type="PANTHER" id="PTHR12919">
    <property type="entry name" value="30S RIBOSOMAL PROTEIN S16"/>
    <property type="match status" value="1"/>
</dbReference>
<dbReference type="EMBL" id="PFPK01000012">
    <property type="protein sequence ID" value="PIZ95407.1"/>
    <property type="molecule type" value="Genomic_DNA"/>
</dbReference>
<dbReference type="GO" id="GO:0003735">
    <property type="term" value="F:structural constituent of ribosome"/>
    <property type="evidence" value="ECO:0007669"/>
    <property type="project" value="InterPro"/>
</dbReference>
<protein>
    <recommendedName>
        <fullName evidence="3">Small ribosomal subunit protein bS16</fullName>
    </recommendedName>
</protein>
<feature type="compositionally biased region" description="Acidic residues" evidence="4">
    <location>
        <begin position="155"/>
        <end position="168"/>
    </location>
</feature>
<feature type="region of interest" description="Disordered" evidence="4">
    <location>
        <begin position="154"/>
        <end position="182"/>
    </location>
</feature>
<dbReference type="InterPro" id="IPR000307">
    <property type="entry name" value="Ribosomal_bS16"/>
</dbReference>
<dbReference type="SUPFAM" id="SSF54565">
    <property type="entry name" value="Ribosomal protein S16"/>
    <property type="match status" value="1"/>
</dbReference>
<evidence type="ECO:0000313" key="6">
    <source>
        <dbReference type="Proteomes" id="UP000228568"/>
    </source>
</evidence>
<dbReference type="Gene3D" id="3.30.1320.10">
    <property type="match status" value="1"/>
</dbReference>
<dbReference type="InterPro" id="IPR023803">
    <property type="entry name" value="Ribosomal_bS16_dom_sf"/>
</dbReference>
<dbReference type="AlphaFoldDB" id="A0A2M7V9C3"/>
<comment type="caution">
    <text evidence="5">The sequence shown here is derived from an EMBL/GenBank/DDBJ whole genome shotgun (WGS) entry which is preliminary data.</text>
</comment>
<proteinExistence type="inferred from homology"/>
<dbReference type="HAMAP" id="MF_00385">
    <property type="entry name" value="Ribosomal_bS16"/>
    <property type="match status" value="1"/>
</dbReference>